<evidence type="ECO:0000256" key="3">
    <source>
        <dbReference type="ARBA" id="ARBA00023163"/>
    </source>
</evidence>
<evidence type="ECO:0000256" key="1">
    <source>
        <dbReference type="ARBA" id="ARBA00023015"/>
    </source>
</evidence>
<dbReference type="PROSITE" id="PS00041">
    <property type="entry name" value="HTH_ARAC_FAMILY_1"/>
    <property type="match status" value="1"/>
</dbReference>
<dbReference type="CDD" id="cd06986">
    <property type="entry name" value="cupin_MmsR-like_N"/>
    <property type="match status" value="1"/>
</dbReference>
<evidence type="ECO:0000256" key="2">
    <source>
        <dbReference type="ARBA" id="ARBA00023125"/>
    </source>
</evidence>
<dbReference type="InterPro" id="IPR018060">
    <property type="entry name" value="HTH_AraC"/>
</dbReference>
<dbReference type="SMART" id="SM00342">
    <property type="entry name" value="HTH_ARAC"/>
    <property type="match status" value="1"/>
</dbReference>
<dbReference type="InterPro" id="IPR003313">
    <property type="entry name" value="AraC-bd"/>
</dbReference>
<keyword evidence="1" id="KW-0805">Transcription regulation</keyword>
<dbReference type="InterPro" id="IPR018062">
    <property type="entry name" value="HTH_AraC-typ_CS"/>
</dbReference>
<organism evidence="5 6">
    <name type="scientific">Blautia obeum</name>
    <dbReference type="NCBI Taxonomy" id="40520"/>
    <lineage>
        <taxon>Bacteria</taxon>
        <taxon>Bacillati</taxon>
        <taxon>Bacillota</taxon>
        <taxon>Clostridia</taxon>
        <taxon>Lachnospirales</taxon>
        <taxon>Lachnospiraceae</taxon>
        <taxon>Blautia</taxon>
    </lineage>
</organism>
<dbReference type="PANTHER" id="PTHR43280:SF2">
    <property type="entry name" value="HTH-TYPE TRANSCRIPTIONAL REGULATOR EXSA"/>
    <property type="match status" value="1"/>
</dbReference>
<name>A0A367G791_9FIRM</name>
<dbReference type="Pfam" id="PF02311">
    <property type="entry name" value="AraC_binding"/>
    <property type="match status" value="1"/>
</dbReference>
<dbReference type="RefSeq" id="WP_114001528.1">
    <property type="nucleotide sequence ID" value="NZ_PSQG01000002.1"/>
</dbReference>
<dbReference type="Proteomes" id="UP000253208">
    <property type="component" value="Unassembled WGS sequence"/>
</dbReference>
<feature type="domain" description="HTH araC/xylS-type" evidence="4">
    <location>
        <begin position="173"/>
        <end position="271"/>
    </location>
</feature>
<dbReference type="PRINTS" id="PR00032">
    <property type="entry name" value="HTHARAC"/>
</dbReference>
<dbReference type="InterPro" id="IPR037923">
    <property type="entry name" value="HTH-like"/>
</dbReference>
<dbReference type="InterPro" id="IPR009057">
    <property type="entry name" value="Homeodomain-like_sf"/>
</dbReference>
<dbReference type="InterPro" id="IPR020449">
    <property type="entry name" value="Tscrpt_reg_AraC-type_HTH"/>
</dbReference>
<sequence>MKNKQVMNRQTSSKELHLISCGWEKCTPEQSYGPGVRRYYTIHFVLSGQGYFYMNNRKYTLKAGQCFFIPPMTSSLYKAEPSDPWTYIWICFNGENAPTLCEHCHLTGETPVQQLNSVLPYQETILEMMAHPQLTPSGEAYIQSGLYRIIALLEEEFHASYTTMESNDNFYITQAVDYIKKSPLQNITVTDVADYLHISRSHLYGLFKKHLGTTPQAFLTSAKIINARELLTVTDIPVSNVAFSCGYQNPFAFSRAFKKETGMTPREYREKYHHAEDLLDC</sequence>
<reference evidence="5 6" key="1">
    <citation type="submission" date="2018-02" db="EMBL/GenBank/DDBJ databases">
        <title>Complete genome sequencing of Faecalibacterium prausnitzii strains isolated from the human gut.</title>
        <authorList>
            <person name="Fitzgerald B.C."/>
            <person name="Shkoporov A.N."/>
            <person name="Ross P.R."/>
            <person name="Hill C."/>
        </authorList>
    </citation>
    <scope>NUCLEOTIDE SEQUENCE [LARGE SCALE GENOMIC DNA]</scope>
    <source>
        <strain evidence="5 6">APC942/31-1</strain>
    </source>
</reference>
<proteinExistence type="predicted"/>
<evidence type="ECO:0000313" key="5">
    <source>
        <dbReference type="EMBL" id="RCH46113.1"/>
    </source>
</evidence>
<dbReference type="Pfam" id="PF12833">
    <property type="entry name" value="HTH_18"/>
    <property type="match status" value="1"/>
</dbReference>
<dbReference type="PANTHER" id="PTHR43280">
    <property type="entry name" value="ARAC-FAMILY TRANSCRIPTIONAL REGULATOR"/>
    <property type="match status" value="1"/>
</dbReference>
<dbReference type="EMBL" id="PSQG01000002">
    <property type="protein sequence ID" value="RCH46113.1"/>
    <property type="molecule type" value="Genomic_DNA"/>
</dbReference>
<dbReference type="SUPFAM" id="SSF46689">
    <property type="entry name" value="Homeodomain-like"/>
    <property type="match status" value="2"/>
</dbReference>
<gene>
    <name evidence="5" type="ORF">C4886_01760</name>
</gene>
<dbReference type="Gene3D" id="2.60.120.10">
    <property type="entry name" value="Jelly Rolls"/>
    <property type="match status" value="1"/>
</dbReference>
<keyword evidence="3" id="KW-0804">Transcription</keyword>
<dbReference type="Gene3D" id="1.10.10.60">
    <property type="entry name" value="Homeodomain-like"/>
    <property type="match status" value="2"/>
</dbReference>
<protein>
    <submittedName>
        <fullName evidence="5">AraC family transcriptional regulator</fullName>
    </submittedName>
</protein>
<dbReference type="InterPro" id="IPR014710">
    <property type="entry name" value="RmlC-like_jellyroll"/>
</dbReference>
<comment type="caution">
    <text evidence="5">The sequence shown here is derived from an EMBL/GenBank/DDBJ whole genome shotgun (WGS) entry which is preliminary data.</text>
</comment>
<evidence type="ECO:0000313" key="6">
    <source>
        <dbReference type="Proteomes" id="UP000253208"/>
    </source>
</evidence>
<accession>A0A367G791</accession>
<dbReference type="GO" id="GO:0003700">
    <property type="term" value="F:DNA-binding transcription factor activity"/>
    <property type="evidence" value="ECO:0007669"/>
    <property type="project" value="InterPro"/>
</dbReference>
<dbReference type="GO" id="GO:0043565">
    <property type="term" value="F:sequence-specific DNA binding"/>
    <property type="evidence" value="ECO:0007669"/>
    <property type="project" value="InterPro"/>
</dbReference>
<dbReference type="AlphaFoldDB" id="A0A367G791"/>
<dbReference type="SUPFAM" id="SSF51215">
    <property type="entry name" value="Regulatory protein AraC"/>
    <property type="match status" value="1"/>
</dbReference>
<evidence type="ECO:0000259" key="4">
    <source>
        <dbReference type="PROSITE" id="PS01124"/>
    </source>
</evidence>
<dbReference type="PROSITE" id="PS01124">
    <property type="entry name" value="HTH_ARAC_FAMILY_2"/>
    <property type="match status" value="1"/>
</dbReference>
<keyword evidence="2" id="KW-0238">DNA-binding</keyword>